<dbReference type="InterPro" id="IPR006569">
    <property type="entry name" value="CID_dom"/>
</dbReference>
<sequence>MTSISKEKLERFERGYAGGTGKLDKEREALKAKKQMEEVEFQKIYKDFVRDFGGDDGNRYARTFVRGSTLVPSGDRLVQQEIDKEKDRVYTMNGSIPLEKDRQQVPVEQKNVNKKKDIDLLLEELKEYKDDTPLRNAPRVISNVTTPEVIVQMQSIKKLSEQEKHKIEHLIDNITLKRECIKTCMGCVLDKSFAAKYICEVIQSKILVQKDSEPERCRQLALLFLISDIIFNSSTSVVEDVHQYRTLFKDYLPAIFSHLQQTSRCDAYLREQVVKVCVTWTKWNAYDVYLIDEWRSLFE</sequence>
<evidence type="ECO:0000256" key="1">
    <source>
        <dbReference type="ARBA" id="ARBA00022884"/>
    </source>
</evidence>
<keyword evidence="1" id="KW-0694">RNA-binding</keyword>
<dbReference type="Gene3D" id="1.25.40.90">
    <property type="match status" value="1"/>
</dbReference>
<dbReference type="EMBL" id="JAOPGA020000780">
    <property type="protein sequence ID" value="KAL0481641.1"/>
    <property type="molecule type" value="Genomic_DNA"/>
</dbReference>
<dbReference type="SUPFAM" id="SSF48464">
    <property type="entry name" value="ENTH/VHS domain"/>
    <property type="match status" value="1"/>
</dbReference>
<dbReference type="SMART" id="SM00582">
    <property type="entry name" value="RPR"/>
    <property type="match status" value="1"/>
</dbReference>
<evidence type="ECO:0000313" key="3">
    <source>
        <dbReference type="EMBL" id="KAL0481641.1"/>
    </source>
</evidence>
<accession>A0AAW2YY96</accession>
<proteinExistence type="predicted"/>
<dbReference type="InterPro" id="IPR008942">
    <property type="entry name" value="ENTH_VHS"/>
</dbReference>
<dbReference type="GO" id="GO:0005634">
    <property type="term" value="C:nucleus"/>
    <property type="evidence" value="ECO:0007669"/>
    <property type="project" value="TreeGrafter"/>
</dbReference>
<dbReference type="InterPro" id="IPR051485">
    <property type="entry name" value="SR-CTD_assoc_factor"/>
</dbReference>
<evidence type="ECO:0000313" key="4">
    <source>
        <dbReference type="Proteomes" id="UP001431209"/>
    </source>
</evidence>
<dbReference type="GO" id="GO:0003723">
    <property type="term" value="F:RNA binding"/>
    <property type="evidence" value="ECO:0007669"/>
    <property type="project" value="UniProtKB-KW"/>
</dbReference>
<dbReference type="Pfam" id="PF04818">
    <property type="entry name" value="CID"/>
    <property type="match status" value="1"/>
</dbReference>
<name>A0AAW2YY96_9EUKA</name>
<gene>
    <name evidence="3" type="ORF">AKO1_012462</name>
</gene>
<keyword evidence="4" id="KW-1185">Reference proteome</keyword>
<dbReference type="PANTHER" id="PTHR23140:SF0">
    <property type="entry name" value="U2 SNRNP-ASSOCIATED SURP MOTIF-CONTAINING PROTEIN"/>
    <property type="match status" value="1"/>
</dbReference>
<dbReference type="PROSITE" id="PS51391">
    <property type="entry name" value="CID"/>
    <property type="match status" value="1"/>
</dbReference>
<feature type="domain" description="CID" evidence="2">
    <location>
        <begin position="159"/>
        <end position="299"/>
    </location>
</feature>
<dbReference type="PANTHER" id="PTHR23140">
    <property type="entry name" value="RNA PROCESSING PROTEIN LD23810P"/>
    <property type="match status" value="1"/>
</dbReference>
<evidence type="ECO:0000259" key="2">
    <source>
        <dbReference type="PROSITE" id="PS51391"/>
    </source>
</evidence>
<dbReference type="Proteomes" id="UP001431209">
    <property type="component" value="Unassembled WGS sequence"/>
</dbReference>
<organism evidence="3 4">
    <name type="scientific">Acrasis kona</name>
    <dbReference type="NCBI Taxonomy" id="1008807"/>
    <lineage>
        <taxon>Eukaryota</taxon>
        <taxon>Discoba</taxon>
        <taxon>Heterolobosea</taxon>
        <taxon>Tetramitia</taxon>
        <taxon>Eutetramitia</taxon>
        <taxon>Acrasidae</taxon>
        <taxon>Acrasis</taxon>
    </lineage>
</organism>
<reference evidence="3 4" key="1">
    <citation type="submission" date="2024-03" db="EMBL/GenBank/DDBJ databases">
        <title>The Acrasis kona genome and developmental transcriptomes reveal deep origins of eukaryotic multicellular pathways.</title>
        <authorList>
            <person name="Sheikh S."/>
            <person name="Fu C.-J."/>
            <person name="Brown M.W."/>
            <person name="Baldauf S.L."/>
        </authorList>
    </citation>
    <scope>NUCLEOTIDE SEQUENCE [LARGE SCALE GENOMIC DNA]</scope>
    <source>
        <strain evidence="3 4">ATCC MYA-3509</strain>
    </source>
</reference>
<protein>
    <submittedName>
        <fullName evidence="3">U2 snRNP-associated SURP motif-containing protein</fullName>
    </submittedName>
</protein>
<comment type="caution">
    <text evidence="3">The sequence shown here is derived from an EMBL/GenBank/DDBJ whole genome shotgun (WGS) entry which is preliminary data.</text>
</comment>
<dbReference type="AlphaFoldDB" id="A0AAW2YY96"/>